<dbReference type="Proteomes" id="UP000326725">
    <property type="component" value="Unassembled WGS sequence"/>
</dbReference>
<sequence>MYDESRAALKRGKNAPSGVSHSLLPTRSNAERVRLWHLHQVLGQHGSPVALSLQSIQLDRWKEKTLCHRIGNHSISPELRFYYLALEDLVSKTEGWKLGFITVNFSDKVTKKLAREAKLTVAGANAKTVNERLRKLGVSCKWFSVIEDHKGNLHSHCVIGYHQDDEAAVRSCFKLDTDNKGSGFRLQHTYKQRPRKISKQTVKAQVFTNRDGLGDYRMSAIDIGSADYISKTLENQSNYMDSGRCRIYVPNQIRTSAENRYESARTKQNRLTARNPAVSNLSCHQAMTYLHHAWIPKIVSAPSTPSSAAE</sequence>
<evidence type="ECO:0000313" key="2">
    <source>
        <dbReference type="EMBL" id="VVZ96750.1"/>
    </source>
</evidence>
<proteinExistence type="predicted"/>
<name>A0A5K1I9R0_9GAMM</name>
<organism evidence="2 3">
    <name type="scientific">Halomonas lysinitropha</name>
    <dbReference type="NCBI Taxonomy" id="2607506"/>
    <lineage>
        <taxon>Bacteria</taxon>
        <taxon>Pseudomonadati</taxon>
        <taxon>Pseudomonadota</taxon>
        <taxon>Gammaproteobacteria</taxon>
        <taxon>Oceanospirillales</taxon>
        <taxon>Halomonadaceae</taxon>
        <taxon>Halomonas</taxon>
    </lineage>
</organism>
<dbReference type="AlphaFoldDB" id="A0A5K1I9R0"/>
<evidence type="ECO:0000313" key="3">
    <source>
        <dbReference type="Proteomes" id="UP000326725"/>
    </source>
</evidence>
<protein>
    <submittedName>
        <fullName evidence="2">Uncharacterized protein</fullName>
    </submittedName>
</protein>
<keyword evidence="3" id="KW-1185">Reference proteome</keyword>
<accession>A0A5K1I9R0</accession>
<dbReference type="RefSeq" id="WP_151444574.1">
    <property type="nucleotide sequence ID" value="NZ_CABVOU010000040.1"/>
</dbReference>
<dbReference type="EMBL" id="CABVOU010000040">
    <property type="protein sequence ID" value="VVZ96750.1"/>
    <property type="molecule type" value="Genomic_DNA"/>
</dbReference>
<reference evidence="2 3" key="1">
    <citation type="submission" date="2019-09" db="EMBL/GenBank/DDBJ databases">
        <authorList>
            <person name="Criscuolo A."/>
        </authorList>
    </citation>
    <scope>NUCLEOTIDE SEQUENCE [LARGE SCALE GENOMIC DNA]</scope>
    <source>
        <strain evidence="3">3(2)</strain>
    </source>
</reference>
<feature type="region of interest" description="Disordered" evidence="1">
    <location>
        <begin position="1"/>
        <end position="23"/>
    </location>
</feature>
<evidence type="ECO:0000256" key="1">
    <source>
        <dbReference type="SAM" id="MobiDB-lite"/>
    </source>
</evidence>
<gene>
    <name evidence="2" type="ORF">HALO32_02857</name>
</gene>